<sequence length="433" mass="45485">MTGLPLASGPVPVAVLLLGALALAWLAGTVVRRSPRSAALTALAALVLTGLLHLLAEHLLFWWNASFPRWLYAYAFAGIWAVLLVLPLFRAASGRVARAAAAPAAAVVLLAVMSGANYAYGQYPTVDSLLDPPRPDAEELPRRAPPTAPGPPTTDATWQPPADMPARGRVFEAPIGESGSGYRSDSAWIWLPPAYLADPPAVDLPVLVLLHGQPGGPSDWFVSGRISEALDEFAARHRGLAPVVVAPDLSGGGARRWPLCLDSDVGSAATYLAVDLPRWVRENLASGLGGPRQWAVAGYSYGGTCALQLAAGFPQAYPTFIDVAGAAGPMVPSGRRQELLEEYFNGDAAALARQEPLELLRSRDLAGSAGIVVIGAGDGFYAPAGRRVYDAARAAGAHMQLQELPGGHSWQVWRAGVVDNLDWLGGRLGLTTP</sequence>
<evidence type="ECO:0000256" key="1">
    <source>
        <dbReference type="SAM" id="MobiDB-lite"/>
    </source>
</evidence>
<reference evidence="3" key="1">
    <citation type="submission" date="2014-07" db="EMBL/GenBank/DDBJ databases">
        <authorList>
            <person name="Urmite Genomes Urmite Genomes"/>
        </authorList>
    </citation>
    <scope>NUCLEOTIDE SEQUENCE</scope>
    <source>
        <strain evidence="3">11W110_air</strain>
    </source>
</reference>
<dbReference type="SUPFAM" id="SSF53474">
    <property type="entry name" value="alpha/beta-Hydrolases"/>
    <property type="match status" value="1"/>
</dbReference>
<keyword evidence="2" id="KW-1133">Transmembrane helix</keyword>
<proteinExistence type="predicted"/>
<dbReference type="EMBL" id="LN483070">
    <property type="protein sequence ID" value="CEA07138.1"/>
    <property type="molecule type" value="Genomic_DNA"/>
</dbReference>
<keyword evidence="2" id="KW-0812">Transmembrane</keyword>
<dbReference type="PATRIC" id="fig|1461584.3.peg.441"/>
<dbReference type="InterPro" id="IPR029058">
    <property type="entry name" value="AB_hydrolase_fold"/>
</dbReference>
<gene>
    <name evidence="3" type="ORF">BN1051_00451</name>
</gene>
<evidence type="ECO:0000313" key="3">
    <source>
        <dbReference type="EMBL" id="CEA07138.1"/>
    </source>
</evidence>
<dbReference type="Pfam" id="PF00756">
    <property type="entry name" value="Esterase"/>
    <property type="match status" value="1"/>
</dbReference>
<dbReference type="InterPro" id="IPR000801">
    <property type="entry name" value="Esterase-like"/>
</dbReference>
<protein>
    <submittedName>
        <fullName evidence="3">Enterobactin/ferric enterobactin esterase</fullName>
    </submittedName>
</protein>
<feature type="compositionally biased region" description="Basic and acidic residues" evidence="1">
    <location>
        <begin position="133"/>
        <end position="142"/>
    </location>
</feature>
<feature type="transmembrane region" description="Helical" evidence="2">
    <location>
        <begin position="12"/>
        <end position="31"/>
    </location>
</feature>
<feature type="transmembrane region" description="Helical" evidence="2">
    <location>
        <begin position="69"/>
        <end position="89"/>
    </location>
</feature>
<keyword evidence="2" id="KW-0472">Membrane</keyword>
<dbReference type="PANTHER" id="PTHR48098:SF1">
    <property type="entry name" value="DIACYLGLYCEROL ACYLTRANSFERASE_MYCOLYLTRANSFERASE AG85A"/>
    <property type="match status" value="1"/>
</dbReference>
<evidence type="ECO:0000256" key="2">
    <source>
        <dbReference type="SAM" id="Phobius"/>
    </source>
</evidence>
<feature type="compositionally biased region" description="Pro residues" evidence="1">
    <location>
        <begin position="143"/>
        <end position="152"/>
    </location>
</feature>
<dbReference type="InterPro" id="IPR050583">
    <property type="entry name" value="Mycobacterial_A85_antigen"/>
</dbReference>
<dbReference type="Gene3D" id="3.40.50.1820">
    <property type="entry name" value="alpha/beta hydrolase"/>
    <property type="match status" value="1"/>
</dbReference>
<dbReference type="GO" id="GO:0016747">
    <property type="term" value="F:acyltransferase activity, transferring groups other than amino-acyl groups"/>
    <property type="evidence" value="ECO:0007669"/>
    <property type="project" value="TreeGrafter"/>
</dbReference>
<organism evidence="3">
    <name type="scientific">Arthrobacter saudimassiliensis</name>
    <dbReference type="NCBI Taxonomy" id="1461584"/>
    <lineage>
        <taxon>Bacteria</taxon>
        <taxon>Bacillati</taxon>
        <taxon>Actinomycetota</taxon>
        <taxon>Actinomycetes</taxon>
        <taxon>Micrococcales</taxon>
        <taxon>Micrococcaceae</taxon>
        <taxon>Arthrobacter</taxon>
    </lineage>
</organism>
<dbReference type="PANTHER" id="PTHR48098">
    <property type="entry name" value="ENTEROCHELIN ESTERASE-RELATED"/>
    <property type="match status" value="1"/>
</dbReference>
<accession>A0A078MII8</accession>
<feature type="region of interest" description="Disordered" evidence="1">
    <location>
        <begin position="131"/>
        <end position="162"/>
    </location>
</feature>
<feature type="transmembrane region" description="Helical" evidence="2">
    <location>
        <begin position="38"/>
        <end position="63"/>
    </location>
</feature>
<name>A0A078MII8_9MICC</name>
<dbReference type="AlphaFoldDB" id="A0A078MII8"/>
<feature type="transmembrane region" description="Helical" evidence="2">
    <location>
        <begin position="101"/>
        <end position="120"/>
    </location>
</feature>